<evidence type="ECO:0000256" key="3">
    <source>
        <dbReference type="ARBA" id="ARBA00023015"/>
    </source>
</evidence>
<dbReference type="InterPro" id="IPR010985">
    <property type="entry name" value="Ribbon_hlx_hlx"/>
</dbReference>
<reference evidence="7 8" key="1">
    <citation type="submission" date="2020-08" db="EMBL/GenBank/DDBJ databases">
        <authorList>
            <person name="Liu G."/>
            <person name="Sun C."/>
        </authorList>
    </citation>
    <scope>NUCLEOTIDE SEQUENCE [LARGE SCALE GENOMIC DNA]</scope>
    <source>
        <strain evidence="7 8">OT19</strain>
        <plasmid evidence="7 8">plas2</plasmid>
    </source>
</reference>
<evidence type="ECO:0000256" key="5">
    <source>
        <dbReference type="ARBA" id="ARBA00023163"/>
    </source>
</evidence>
<keyword evidence="1" id="KW-0678">Repressor</keyword>
<comment type="similarity">
    <text evidence="6">Belongs to the TacA antitoxin family.</text>
</comment>
<dbReference type="RefSeq" id="WP_185886183.1">
    <property type="nucleotide sequence ID" value="NZ_CP060054.1"/>
</dbReference>
<keyword evidence="4" id="KW-0238">DNA-binding</keyword>
<keyword evidence="5" id="KW-0804">Transcription</keyword>
<keyword evidence="3" id="KW-0805">Transcription regulation</keyword>
<dbReference type="GO" id="GO:0003677">
    <property type="term" value="F:DNA binding"/>
    <property type="evidence" value="ECO:0007669"/>
    <property type="project" value="UniProtKB-KW"/>
</dbReference>
<dbReference type="PANTHER" id="PTHR35401">
    <property type="entry name" value="COPG FAMILY HELIX-TURN-HELIX PROTEIN-RELATED-RELATED"/>
    <property type="match status" value="1"/>
</dbReference>
<evidence type="ECO:0000256" key="2">
    <source>
        <dbReference type="ARBA" id="ARBA00022649"/>
    </source>
</evidence>
<sequence length="102" mass="11090">MATAVDRTIDRARVRPKADATITMRLPEQTREIIDTAAAAVGKSRTEFVIESARQNAIDVLLDQRVFHLEAAASEEFASALSRPIQANGALRDLMGGKAPWA</sequence>
<name>A0A7G6W191_9SPHN</name>
<keyword evidence="7" id="KW-0614">Plasmid</keyword>
<evidence type="ECO:0000313" key="7">
    <source>
        <dbReference type="EMBL" id="QNE07756.1"/>
    </source>
</evidence>
<evidence type="ECO:0000256" key="6">
    <source>
        <dbReference type="ARBA" id="ARBA00049988"/>
    </source>
</evidence>
<dbReference type="Pfam" id="PF08681">
    <property type="entry name" value="TacA1"/>
    <property type="match status" value="1"/>
</dbReference>
<evidence type="ECO:0000313" key="8">
    <source>
        <dbReference type="Proteomes" id="UP000515297"/>
    </source>
</evidence>
<evidence type="ECO:0000256" key="1">
    <source>
        <dbReference type="ARBA" id="ARBA00022491"/>
    </source>
</evidence>
<accession>A0A7G6W191</accession>
<dbReference type="PANTHER" id="PTHR35401:SF1">
    <property type="entry name" value="CYTOPLASMIC PROTEIN"/>
    <property type="match status" value="1"/>
</dbReference>
<protein>
    <submittedName>
        <fullName evidence="7">DUF1778 domain-containing protein</fullName>
    </submittedName>
</protein>
<dbReference type="InterPro" id="IPR014795">
    <property type="entry name" value="TacA_1-like"/>
</dbReference>
<dbReference type="SUPFAM" id="SSF47598">
    <property type="entry name" value="Ribbon-helix-helix"/>
    <property type="match status" value="1"/>
</dbReference>
<dbReference type="Gene3D" id="1.20.5.780">
    <property type="entry name" value="Single helix bin"/>
    <property type="match status" value="1"/>
</dbReference>
<dbReference type="AlphaFoldDB" id="A0A7G6W191"/>
<proteinExistence type="inferred from homology"/>
<organism evidence="7 8">
    <name type="scientific">Croceicoccus marinus</name>
    <dbReference type="NCBI Taxonomy" id="450378"/>
    <lineage>
        <taxon>Bacteria</taxon>
        <taxon>Pseudomonadati</taxon>
        <taxon>Pseudomonadota</taxon>
        <taxon>Alphaproteobacteria</taxon>
        <taxon>Sphingomonadales</taxon>
        <taxon>Erythrobacteraceae</taxon>
        <taxon>Croceicoccus</taxon>
    </lineage>
</organism>
<geneLocation type="plasmid" evidence="7 8">
    <name>plas2</name>
</geneLocation>
<keyword evidence="2" id="KW-1277">Toxin-antitoxin system</keyword>
<dbReference type="EMBL" id="CP060054">
    <property type="protein sequence ID" value="QNE07756.1"/>
    <property type="molecule type" value="Genomic_DNA"/>
</dbReference>
<evidence type="ECO:0000256" key="4">
    <source>
        <dbReference type="ARBA" id="ARBA00023125"/>
    </source>
</evidence>
<gene>
    <name evidence="7" type="ORF">H4O24_19610</name>
</gene>
<dbReference type="GO" id="GO:0006355">
    <property type="term" value="P:regulation of DNA-templated transcription"/>
    <property type="evidence" value="ECO:0007669"/>
    <property type="project" value="InterPro"/>
</dbReference>
<dbReference type="Proteomes" id="UP000515297">
    <property type="component" value="Plasmid plas2"/>
</dbReference>